<keyword evidence="6" id="KW-0408">Iron</keyword>
<keyword evidence="9" id="KW-1185">Reference proteome</keyword>
<evidence type="ECO:0000256" key="2">
    <source>
        <dbReference type="ARBA" id="ARBA00010617"/>
    </source>
</evidence>
<dbReference type="GO" id="GO:0016705">
    <property type="term" value="F:oxidoreductase activity, acting on paired donors, with incorporation or reduction of molecular oxygen"/>
    <property type="evidence" value="ECO:0007669"/>
    <property type="project" value="InterPro"/>
</dbReference>
<dbReference type="InterPro" id="IPR001128">
    <property type="entry name" value="Cyt_P450"/>
</dbReference>
<keyword evidence="7" id="KW-0503">Monooxygenase</keyword>
<dbReference type="Gene3D" id="1.10.630.10">
    <property type="entry name" value="Cytochrome P450"/>
    <property type="match status" value="1"/>
</dbReference>
<organism evidence="8 9">
    <name type="scientific">Triticum urartu</name>
    <name type="common">Red wild einkorn</name>
    <name type="synonym">Crithodium urartu</name>
    <dbReference type="NCBI Taxonomy" id="4572"/>
    <lineage>
        <taxon>Eukaryota</taxon>
        <taxon>Viridiplantae</taxon>
        <taxon>Streptophyta</taxon>
        <taxon>Embryophyta</taxon>
        <taxon>Tracheophyta</taxon>
        <taxon>Spermatophyta</taxon>
        <taxon>Magnoliopsida</taxon>
        <taxon>Liliopsida</taxon>
        <taxon>Poales</taxon>
        <taxon>Poaceae</taxon>
        <taxon>BOP clade</taxon>
        <taxon>Pooideae</taxon>
        <taxon>Triticodae</taxon>
        <taxon>Triticeae</taxon>
        <taxon>Triticinae</taxon>
        <taxon>Triticum</taxon>
    </lineage>
</organism>
<dbReference type="Pfam" id="PF00067">
    <property type="entry name" value="p450"/>
    <property type="match status" value="1"/>
</dbReference>
<dbReference type="AlphaFoldDB" id="A0A8R7TN48"/>
<comment type="similarity">
    <text evidence="2">Belongs to the cytochrome P450 family.</text>
</comment>
<proteinExistence type="inferred from homology"/>
<dbReference type="SUPFAM" id="SSF48264">
    <property type="entry name" value="Cytochrome P450"/>
    <property type="match status" value="1"/>
</dbReference>
<evidence type="ECO:0000256" key="7">
    <source>
        <dbReference type="ARBA" id="ARBA00023033"/>
    </source>
</evidence>
<protein>
    <submittedName>
        <fullName evidence="8">Uncharacterized protein</fullName>
    </submittedName>
</protein>
<evidence type="ECO:0000256" key="5">
    <source>
        <dbReference type="ARBA" id="ARBA00023002"/>
    </source>
</evidence>
<keyword evidence="5" id="KW-0560">Oxidoreductase</keyword>
<dbReference type="Gramene" id="TuG1812G0200005472.01.T01">
    <property type="protein sequence ID" value="TuG1812G0200005472.01.T01.cds469045"/>
    <property type="gene ID" value="TuG1812G0200005472.01"/>
</dbReference>
<reference evidence="8" key="3">
    <citation type="submission" date="2022-06" db="UniProtKB">
        <authorList>
            <consortium name="EnsemblPlants"/>
        </authorList>
    </citation>
    <scope>IDENTIFICATION</scope>
</reference>
<dbReference type="EnsemblPlants" id="TuG1812G0200005472.01.T01">
    <property type="protein sequence ID" value="TuG1812G0200005472.01.T01.cds469045"/>
    <property type="gene ID" value="TuG1812G0200005472.01"/>
</dbReference>
<name>A0A8R7TN48_TRIUA</name>
<dbReference type="GO" id="GO:0005506">
    <property type="term" value="F:iron ion binding"/>
    <property type="evidence" value="ECO:0007669"/>
    <property type="project" value="InterPro"/>
</dbReference>
<dbReference type="Proteomes" id="UP000015106">
    <property type="component" value="Chromosome 2"/>
</dbReference>
<reference evidence="9" key="1">
    <citation type="journal article" date="2013" name="Nature">
        <title>Draft genome of the wheat A-genome progenitor Triticum urartu.</title>
        <authorList>
            <person name="Ling H.Q."/>
            <person name="Zhao S."/>
            <person name="Liu D."/>
            <person name="Wang J."/>
            <person name="Sun H."/>
            <person name="Zhang C."/>
            <person name="Fan H."/>
            <person name="Li D."/>
            <person name="Dong L."/>
            <person name="Tao Y."/>
            <person name="Gao C."/>
            <person name="Wu H."/>
            <person name="Li Y."/>
            <person name="Cui Y."/>
            <person name="Guo X."/>
            <person name="Zheng S."/>
            <person name="Wang B."/>
            <person name="Yu K."/>
            <person name="Liang Q."/>
            <person name="Yang W."/>
            <person name="Lou X."/>
            <person name="Chen J."/>
            <person name="Feng M."/>
            <person name="Jian J."/>
            <person name="Zhang X."/>
            <person name="Luo G."/>
            <person name="Jiang Y."/>
            <person name="Liu J."/>
            <person name="Wang Z."/>
            <person name="Sha Y."/>
            <person name="Zhang B."/>
            <person name="Wu H."/>
            <person name="Tang D."/>
            <person name="Shen Q."/>
            <person name="Xue P."/>
            <person name="Zou S."/>
            <person name="Wang X."/>
            <person name="Liu X."/>
            <person name="Wang F."/>
            <person name="Yang Y."/>
            <person name="An X."/>
            <person name="Dong Z."/>
            <person name="Zhang K."/>
            <person name="Zhang X."/>
            <person name="Luo M.C."/>
            <person name="Dvorak J."/>
            <person name="Tong Y."/>
            <person name="Wang J."/>
            <person name="Yang H."/>
            <person name="Li Z."/>
            <person name="Wang D."/>
            <person name="Zhang A."/>
            <person name="Wang J."/>
        </authorList>
    </citation>
    <scope>NUCLEOTIDE SEQUENCE</scope>
    <source>
        <strain evidence="9">cv. G1812</strain>
    </source>
</reference>
<evidence type="ECO:0000313" key="8">
    <source>
        <dbReference type="EnsemblPlants" id="TuG1812G0200005472.01.T01.cds469045"/>
    </source>
</evidence>
<accession>A0A8R7TN48</accession>
<dbReference type="PANTHER" id="PTHR47944">
    <property type="entry name" value="CYTOCHROME P450 98A9"/>
    <property type="match status" value="1"/>
</dbReference>
<evidence type="ECO:0000313" key="9">
    <source>
        <dbReference type="Proteomes" id="UP000015106"/>
    </source>
</evidence>
<sequence length="83" mass="9334">MSNVDALGNYFELIPFGTGPRICVEKLAGMVLVQYFLSMPVHAFEWRLPEVEKLDMEELLSLTIPKVVPRRAIVTARLAPAAY</sequence>
<keyword evidence="3" id="KW-0349">Heme</keyword>
<evidence type="ECO:0000256" key="4">
    <source>
        <dbReference type="ARBA" id="ARBA00022723"/>
    </source>
</evidence>
<comment type="cofactor">
    <cofactor evidence="1">
        <name>heme</name>
        <dbReference type="ChEBI" id="CHEBI:30413"/>
    </cofactor>
</comment>
<keyword evidence="4" id="KW-0479">Metal-binding</keyword>
<evidence type="ECO:0000256" key="6">
    <source>
        <dbReference type="ARBA" id="ARBA00023004"/>
    </source>
</evidence>
<dbReference type="PANTHER" id="PTHR47944:SF18">
    <property type="entry name" value="FLAVONOID 3'-MONOOXYGENASE"/>
    <property type="match status" value="1"/>
</dbReference>
<evidence type="ECO:0000256" key="3">
    <source>
        <dbReference type="ARBA" id="ARBA00022617"/>
    </source>
</evidence>
<reference evidence="8" key="2">
    <citation type="submission" date="2018-03" db="EMBL/GenBank/DDBJ databases">
        <title>The Triticum urartu genome reveals the dynamic nature of wheat genome evolution.</title>
        <authorList>
            <person name="Ling H."/>
            <person name="Ma B."/>
            <person name="Shi X."/>
            <person name="Liu H."/>
            <person name="Dong L."/>
            <person name="Sun H."/>
            <person name="Cao Y."/>
            <person name="Gao Q."/>
            <person name="Zheng S."/>
            <person name="Li Y."/>
            <person name="Yu Y."/>
            <person name="Du H."/>
            <person name="Qi M."/>
            <person name="Li Y."/>
            <person name="Yu H."/>
            <person name="Cui Y."/>
            <person name="Wang N."/>
            <person name="Chen C."/>
            <person name="Wu H."/>
            <person name="Zhao Y."/>
            <person name="Zhang J."/>
            <person name="Li Y."/>
            <person name="Zhou W."/>
            <person name="Zhang B."/>
            <person name="Hu W."/>
            <person name="Eijk M."/>
            <person name="Tang J."/>
            <person name="Witsenboer H."/>
            <person name="Zhao S."/>
            <person name="Li Z."/>
            <person name="Zhang A."/>
            <person name="Wang D."/>
            <person name="Liang C."/>
        </authorList>
    </citation>
    <scope>NUCLEOTIDE SEQUENCE [LARGE SCALE GENOMIC DNA]</scope>
    <source>
        <strain evidence="8">cv. G1812</strain>
    </source>
</reference>
<dbReference type="GO" id="GO:0020037">
    <property type="term" value="F:heme binding"/>
    <property type="evidence" value="ECO:0007669"/>
    <property type="project" value="InterPro"/>
</dbReference>
<evidence type="ECO:0000256" key="1">
    <source>
        <dbReference type="ARBA" id="ARBA00001971"/>
    </source>
</evidence>
<dbReference type="InterPro" id="IPR036396">
    <property type="entry name" value="Cyt_P450_sf"/>
</dbReference>
<dbReference type="GO" id="GO:0004497">
    <property type="term" value="F:monooxygenase activity"/>
    <property type="evidence" value="ECO:0007669"/>
    <property type="project" value="UniProtKB-KW"/>
</dbReference>